<feature type="chain" id="PRO_5036356812" evidence="2">
    <location>
        <begin position="19"/>
        <end position="335"/>
    </location>
</feature>
<evidence type="ECO:0000313" key="5">
    <source>
        <dbReference type="Proteomes" id="UP000268535"/>
    </source>
</evidence>
<evidence type="ECO:0000256" key="1">
    <source>
        <dbReference type="SAM" id="MobiDB-lite"/>
    </source>
</evidence>
<reference evidence="5 6" key="1">
    <citation type="journal article" date="2018" name="Nat. Microbiol.">
        <title>Leveraging single-cell genomics to expand the fungal tree of life.</title>
        <authorList>
            <person name="Ahrendt S.R."/>
            <person name="Quandt C.A."/>
            <person name="Ciobanu D."/>
            <person name="Clum A."/>
            <person name="Salamov A."/>
            <person name="Andreopoulos B."/>
            <person name="Cheng J.F."/>
            <person name="Woyke T."/>
            <person name="Pelin A."/>
            <person name="Henrissat B."/>
            <person name="Reynolds N.K."/>
            <person name="Benny G.L."/>
            <person name="Smith M.E."/>
            <person name="James T.Y."/>
            <person name="Grigoriev I.V."/>
        </authorList>
    </citation>
    <scope>NUCLEOTIDE SEQUENCE [LARGE SCALE GENOMIC DNA]</scope>
    <source>
        <strain evidence="5 6">ATCC 52028</strain>
    </source>
</reference>
<evidence type="ECO:0000313" key="4">
    <source>
        <dbReference type="EMBL" id="RKO99447.1"/>
    </source>
</evidence>
<reference evidence="4" key="2">
    <citation type="submission" date="2018-04" db="EMBL/GenBank/DDBJ databases">
        <title>Leveraging single-cell genomics to expand the Fungal Tree of Life.</title>
        <authorList>
            <consortium name="DOE Joint Genome Institute"/>
            <person name="Ahrendt S.R."/>
            <person name="Quandt C.A."/>
            <person name="Ciobanu D."/>
            <person name="Clum A."/>
            <person name="Salamov A."/>
            <person name="Andreopoulos B."/>
            <person name="Cheng J.-F."/>
            <person name="Woyke T."/>
            <person name="Pelin A."/>
            <person name="Henrissat B."/>
            <person name="Benny G.L."/>
            <person name="Smith M.E."/>
            <person name="James T.Y."/>
            <person name="Grigoriev I.V."/>
        </authorList>
    </citation>
    <scope>NUCLEOTIDE SEQUENCE</scope>
    <source>
        <strain evidence="4">ATCC 52028</strain>
    </source>
</reference>
<accession>A0A4P9X0K1</accession>
<dbReference type="EMBL" id="ML014284">
    <property type="protein sequence ID" value="RKO99447.1"/>
    <property type="molecule type" value="Genomic_DNA"/>
</dbReference>
<dbReference type="EMBL" id="ML009378">
    <property type="protein sequence ID" value="RKO97176.1"/>
    <property type="molecule type" value="Genomic_DNA"/>
</dbReference>
<evidence type="ECO:0000313" key="6">
    <source>
        <dbReference type="Proteomes" id="UP000274922"/>
    </source>
</evidence>
<name>A0A4P9X0K1_9FUNG</name>
<dbReference type="Proteomes" id="UP000274922">
    <property type="component" value="Unassembled WGS sequence"/>
</dbReference>
<evidence type="ECO:0000313" key="3">
    <source>
        <dbReference type="EMBL" id="RKO97176.1"/>
    </source>
</evidence>
<feature type="region of interest" description="Disordered" evidence="1">
    <location>
        <begin position="40"/>
        <end position="63"/>
    </location>
</feature>
<sequence length="335" mass="36925">MKLGSLLLGLSCLALASAIPNPRPTDDHPNTNVQSFAQPAIEAPPRTLHDAQKDPKDCKLKTQKGDGKLSKDLEFWFPTIKHFKSIPVFLSGVSQGTALVVRFTAWRGDELTLDQFVSGITIYTNGVDGDAKSEDNVKAAKKLAVKWLLMAAGVMKDTKSAKSLEKHWNDSTAQKAVETLIDKYADKVKVIPGYTGTDGTGSRTSDGKVNENDTDVGSADLIFSFYNWDKIHQSLTEGDTSQIIKKQTLTSDSACYQVTDVSLLSGFGMQIGQNQGTWEHMDALLGNIVNFIWRDLRNAMIDGADLKDKEKVRKNMKDIDFDSQFKPKSGLNKVY</sequence>
<dbReference type="AlphaFoldDB" id="A0A4P9X0K1"/>
<reference evidence="3" key="3">
    <citation type="submission" date="2018-08" db="EMBL/GenBank/DDBJ databases">
        <title>Leveraging single-cell genomics to expand the Fungal Tree of Life.</title>
        <authorList>
            <consortium name="DOE Joint Genome Institute"/>
            <person name="Ahrendt S.R."/>
            <person name="Quandt C.A."/>
            <person name="Ciobanu D."/>
            <person name="Clum A."/>
            <person name="Salamov A."/>
            <person name="Andreopoulos B."/>
            <person name="Cheng J.-F."/>
            <person name="Woyke T."/>
            <person name="Pelin A."/>
            <person name="Henrissat B."/>
            <person name="Reynolds N."/>
            <person name="Benny G.L."/>
            <person name="Smith M.E."/>
            <person name="James T.Y."/>
            <person name="Grigoriev I.V."/>
        </authorList>
    </citation>
    <scope>NUCLEOTIDE SEQUENCE</scope>
    <source>
        <strain evidence="3">ATCC 52028</strain>
    </source>
</reference>
<protein>
    <submittedName>
        <fullName evidence="3">Uncharacterized protein</fullName>
    </submittedName>
</protein>
<feature type="compositionally biased region" description="Basic and acidic residues" evidence="1">
    <location>
        <begin position="47"/>
        <end position="63"/>
    </location>
</feature>
<proteinExistence type="predicted"/>
<keyword evidence="2" id="KW-0732">Signal</keyword>
<feature type="signal peptide" evidence="2">
    <location>
        <begin position="1"/>
        <end position="18"/>
    </location>
</feature>
<dbReference type="Proteomes" id="UP000268535">
    <property type="component" value="Unassembled WGS sequence"/>
</dbReference>
<gene>
    <name evidence="3" type="ORF">CAUPRSCDRAFT_11138</name>
    <name evidence="4" type="ORF">CXG81DRAFT_20463</name>
</gene>
<evidence type="ECO:0000256" key="2">
    <source>
        <dbReference type="SAM" id="SignalP"/>
    </source>
</evidence>
<keyword evidence="6" id="KW-1185">Reference proteome</keyword>
<organism evidence="3 5">
    <name type="scientific">Caulochytrium protostelioides</name>
    <dbReference type="NCBI Taxonomy" id="1555241"/>
    <lineage>
        <taxon>Eukaryota</taxon>
        <taxon>Fungi</taxon>
        <taxon>Fungi incertae sedis</taxon>
        <taxon>Chytridiomycota</taxon>
        <taxon>Chytridiomycota incertae sedis</taxon>
        <taxon>Chytridiomycetes</taxon>
        <taxon>Caulochytriales</taxon>
        <taxon>Caulochytriaceae</taxon>
        <taxon>Caulochytrium</taxon>
    </lineage>
</organism>